<feature type="compositionally biased region" description="Low complexity" evidence="1">
    <location>
        <begin position="21"/>
        <end position="37"/>
    </location>
</feature>
<dbReference type="Proteomes" id="UP000266340">
    <property type="component" value="Unassembled WGS sequence"/>
</dbReference>
<dbReference type="Gene3D" id="2.60.40.1180">
    <property type="entry name" value="Golgi alpha-mannosidase II"/>
    <property type="match status" value="1"/>
</dbReference>
<evidence type="ECO:0000313" key="3">
    <source>
        <dbReference type="EMBL" id="RIE02028.1"/>
    </source>
</evidence>
<evidence type="ECO:0000259" key="2">
    <source>
        <dbReference type="PROSITE" id="PS51272"/>
    </source>
</evidence>
<feature type="region of interest" description="Disordered" evidence="1">
    <location>
        <begin position="12"/>
        <end position="41"/>
    </location>
</feature>
<keyword evidence="4" id="KW-1185">Reference proteome</keyword>
<accession>A0A398CML3</accession>
<dbReference type="InterPro" id="IPR013780">
    <property type="entry name" value="Glyco_hydro_b"/>
</dbReference>
<organism evidence="3 4">
    <name type="scientific">Cohnella faecalis</name>
    <dbReference type="NCBI Taxonomy" id="2315694"/>
    <lineage>
        <taxon>Bacteria</taxon>
        <taxon>Bacillati</taxon>
        <taxon>Bacillota</taxon>
        <taxon>Bacilli</taxon>
        <taxon>Bacillales</taxon>
        <taxon>Paenibacillaceae</taxon>
        <taxon>Cohnella</taxon>
    </lineage>
</organism>
<feature type="domain" description="SLH" evidence="2">
    <location>
        <begin position="122"/>
        <end position="185"/>
    </location>
</feature>
<protein>
    <submittedName>
        <fullName evidence="3">S-layer homology domain-containing protein</fullName>
    </submittedName>
</protein>
<reference evidence="3 4" key="1">
    <citation type="submission" date="2018-09" db="EMBL/GenBank/DDBJ databases">
        <title>Cohnella cavernae sp. nov., isolated from a karst cave.</title>
        <authorList>
            <person name="Zhu H."/>
        </authorList>
    </citation>
    <scope>NUCLEOTIDE SEQUENCE [LARGE SCALE GENOMIC DNA]</scope>
    <source>
        <strain evidence="3 4">K2E09-144</strain>
    </source>
</reference>
<comment type="caution">
    <text evidence="3">The sequence shown here is derived from an EMBL/GenBank/DDBJ whole genome shotgun (WGS) entry which is preliminary data.</text>
</comment>
<dbReference type="EMBL" id="QXJM01000039">
    <property type="protein sequence ID" value="RIE02028.1"/>
    <property type="molecule type" value="Genomic_DNA"/>
</dbReference>
<dbReference type="AlphaFoldDB" id="A0A398CML3"/>
<gene>
    <name evidence="3" type="ORF">D3H35_14790</name>
</gene>
<dbReference type="InterPro" id="IPR001119">
    <property type="entry name" value="SLH_dom"/>
</dbReference>
<dbReference type="PROSITE" id="PS51272">
    <property type="entry name" value="SLH"/>
    <property type="match status" value="1"/>
</dbReference>
<dbReference type="Pfam" id="PF00395">
    <property type="entry name" value="SLH"/>
    <property type="match status" value="1"/>
</dbReference>
<evidence type="ECO:0000313" key="4">
    <source>
        <dbReference type="Proteomes" id="UP000266340"/>
    </source>
</evidence>
<name>A0A398CML3_9BACL</name>
<sequence length="929" mass="96656">MQQTSIIDNALLRRGGETSMRDSSSNSSKKTSTQKFSQGGEKKVMKKSLPVLLSAALAVSAFASFASAAELTAQEKFDALKAKGIFAGLANGEAGLDQNMTRAQFARVAGLLKGLNVDAQPSVQTYSDVPAAHWAYQEVEAATAAKLFEGKGDGTFGPQDNISVQQLAVVLAKALGLTPVEGATVEGADAWAAGYIKAVQNAGFVLPTNYTANATRGLLVEASYTAVDILNPSTIAVAKTSQTGAKKITVEFNRALTTAEETALKVEVKNGLVPYSFTTAVAADKKSAVLEFSFLPAADYSVKVNDFDAVTVKVVDETVSKLEIATGSVQKVANQKIDVVATNQFGEKVENASLTTTVVGKGSTIALSGGAYDLSALAKDDVVIVTATHPATGITATKTFKITDASQVTQLSLGPVVPLKDKTRITSKDEGLVLPYSFKDAAGNAYKLPAGEGEYEEGSNTVKIGDYQFIISNIKIVNPDSFSVDDDGVLTFDAVAATPAQSEAGTVVITVLNAAAGATANTSVKVEEAQKVKTFQLSAPSSIVAKEEGVKFAFVAADNYGAPIDSKEFAKSDTNSQVTFTTNRGEAVVVSKGYNYKGELTLTFTDGVGAAVTGTTTVYAWIGGAIASQVTVDLKAKAVPNKVSVVKDLASVYGIAGSDVVELSSVKVIDNYGREMSDLGDADLVVQLKSGATTGIVSSAELLNNKIVGVAAGSTKLEIGLDLDGGTTISSGTSIDVSVTVVADDKVASFAVEDPGLFFANADNDEETNAKTLTLVGKTAEGKKIAIDQGRYFTAVTSSDTTLFNTDYETVWSIAKGEATITFWKDASKLAEVKVTSSDAKKAAKSIKFKEAEYTYAEEATIDVASLLEIKDQYGADFGPTVYFSSSDATKVAYADGAWSAVAVGTATITAVTSNGLVATTTIIVNDPT</sequence>
<proteinExistence type="predicted"/>
<evidence type="ECO:0000256" key="1">
    <source>
        <dbReference type="SAM" id="MobiDB-lite"/>
    </source>
</evidence>